<evidence type="ECO:0000313" key="8">
    <source>
        <dbReference type="Proteomes" id="UP000518266"/>
    </source>
</evidence>
<dbReference type="Pfam" id="PF07679">
    <property type="entry name" value="I-set"/>
    <property type="match status" value="1"/>
</dbReference>
<evidence type="ECO:0000256" key="5">
    <source>
        <dbReference type="SAM" id="Phobius"/>
    </source>
</evidence>
<proteinExistence type="predicted"/>
<evidence type="ECO:0000256" key="4">
    <source>
        <dbReference type="ARBA" id="ARBA00023319"/>
    </source>
</evidence>
<feature type="domain" description="Ig-like" evidence="6">
    <location>
        <begin position="8"/>
        <end position="104"/>
    </location>
</feature>
<dbReference type="InterPro" id="IPR013783">
    <property type="entry name" value="Ig-like_fold"/>
</dbReference>
<dbReference type="AlphaFoldDB" id="A0A7J5YDH2"/>
<evidence type="ECO:0000256" key="1">
    <source>
        <dbReference type="ARBA" id="ARBA00022729"/>
    </source>
</evidence>
<keyword evidence="1" id="KW-0732">Signal</keyword>
<reference evidence="7 8" key="1">
    <citation type="submission" date="2020-03" db="EMBL/GenBank/DDBJ databases">
        <title>Dissostichus mawsoni Genome sequencing and assembly.</title>
        <authorList>
            <person name="Park H."/>
        </authorList>
    </citation>
    <scope>NUCLEOTIDE SEQUENCE [LARGE SCALE GENOMIC DNA]</scope>
    <source>
        <strain evidence="7">DM0001</strain>
        <tissue evidence="7">Muscle</tissue>
    </source>
</reference>
<organism evidence="7 8">
    <name type="scientific">Dissostichus mawsoni</name>
    <name type="common">Antarctic cod</name>
    <dbReference type="NCBI Taxonomy" id="36200"/>
    <lineage>
        <taxon>Eukaryota</taxon>
        <taxon>Metazoa</taxon>
        <taxon>Chordata</taxon>
        <taxon>Craniata</taxon>
        <taxon>Vertebrata</taxon>
        <taxon>Euteleostomi</taxon>
        <taxon>Actinopterygii</taxon>
        <taxon>Neopterygii</taxon>
        <taxon>Teleostei</taxon>
        <taxon>Neoteleostei</taxon>
        <taxon>Acanthomorphata</taxon>
        <taxon>Eupercaria</taxon>
        <taxon>Perciformes</taxon>
        <taxon>Notothenioidei</taxon>
        <taxon>Nototheniidae</taxon>
        <taxon>Dissostichus</taxon>
    </lineage>
</organism>
<dbReference type="GO" id="GO:0043005">
    <property type="term" value="C:neuron projection"/>
    <property type="evidence" value="ECO:0007669"/>
    <property type="project" value="TreeGrafter"/>
</dbReference>
<keyword evidence="4" id="KW-0393">Immunoglobulin domain</keyword>
<dbReference type="EMBL" id="JAAKFY010000013">
    <property type="protein sequence ID" value="KAF3847514.1"/>
    <property type="molecule type" value="Genomic_DNA"/>
</dbReference>
<keyword evidence="8" id="KW-1185">Reference proteome</keyword>
<keyword evidence="2" id="KW-0677">Repeat</keyword>
<dbReference type="SMART" id="SM00409">
    <property type="entry name" value="IG"/>
    <property type="match status" value="2"/>
</dbReference>
<dbReference type="FunFam" id="2.60.40.10:FF:000026">
    <property type="entry name" value="roundabout homolog 2 isoform X1"/>
    <property type="match status" value="1"/>
</dbReference>
<gene>
    <name evidence="7" type="ORF">F7725_020542</name>
</gene>
<accession>A0A7J5YDH2</accession>
<keyword evidence="5" id="KW-0472">Membrane</keyword>
<keyword evidence="5" id="KW-1133">Transmembrane helix</keyword>
<dbReference type="PROSITE" id="PS50835">
    <property type="entry name" value="IG_LIKE"/>
    <property type="match status" value="2"/>
</dbReference>
<feature type="domain" description="Ig-like" evidence="6">
    <location>
        <begin position="110"/>
        <end position="197"/>
    </location>
</feature>
<keyword evidence="3" id="KW-1015">Disulfide bond</keyword>
<comment type="caution">
    <text evidence="7">The sequence shown here is derived from an EMBL/GenBank/DDBJ whole genome shotgun (WGS) entry which is preliminary data.</text>
</comment>
<dbReference type="PANTHER" id="PTHR12231:SF242">
    <property type="entry name" value="ROUNDABOUT HOMOLOG 2"/>
    <property type="match status" value="1"/>
</dbReference>
<evidence type="ECO:0000256" key="2">
    <source>
        <dbReference type="ARBA" id="ARBA00022737"/>
    </source>
</evidence>
<feature type="transmembrane region" description="Helical" evidence="5">
    <location>
        <begin position="220"/>
        <end position="240"/>
    </location>
</feature>
<dbReference type="Pfam" id="PF13927">
    <property type="entry name" value="Ig_3"/>
    <property type="match status" value="1"/>
</dbReference>
<dbReference type="InterPro" id="IPR051170">
    <property type="entry name" value="Neural/epithelial_adhesion"/>
</dbReference>
<evidence type="ECO:0000259" key="6">
    <source>
        <dbReference type="PROSITE" id="PS50835"/>
    </source>
</evidence>
<dbReference type="OrthoDB" id="428111at2759"/>
<dbReference type="PANTHER" id="PTHR12231">
    <property type="entry name" value="CTX-RELATED TYPE I TRANSMEMBRANE PROTEIN"/>
    <property type="match status" value="1"/>
</dbReference>
<dbReference type="InterPro" id="IPR003598">
    <property type="entry name" value="Ig_sub2"/>
</dbReference>
<protein>
    <recommendedName>
        <fullName evidence="6">Ig-like domain-containing protein</fullName>
    </recommendedName>
</protein>
<dbReference type="SUPFAM" id="SSF48726">
    <property type="entry name" value="Immunoglobulin"/>
    <property type="match status" value="2"/>
</dbReference>
<dbReference type="Proteomes" id="UP000518266">
    <property type="component" value="Unassembled WGS sequence"/>
</dbReference>
<evidence type="ECO:0000313" key="7">
    <source>
        <dbReference type="EMBL" id="KAF3847514.1"/>
    </source>
</evidence>
<sequence length="250" mass="28465">MRQEDSPPRIVEHPSDLIVSKGEPATLNCKAEGRPTPTVEWYKDAERVETDKDDPRSHRMLLPSGSLFFLRIVHGRRSKPDEGAYVCVARNYLGEAVSRNASLEVALLRDDFRQNPTDVVVAAGEPAILECVPPRGHPEPTIYWKKDKVRIDDKDDRITIRGGKLMISNTRKSDAGMYICVGTNMVGERDSETAQVTVFGKIYLSCSPERNVVFNDVAERLLYCIFLLIMLLKVLTTFLYQYNDHRKYCR</sequence>
<dbReference type="InterPro" id="IPR013098">
    <property type="entry name" value="Ig_I-set"/>
</dbReference>
<dbReference type="SMART" id="SM00408">
    <property type="entry name" value="IGc2"/>
    <property type="match status" value="2"/>
</dbReference>
<dbReference type="FunFam" id="2.60.40.10:FF:000043">
    <property type="entry name" value="roundabout homolog 2 isoform X2"/>
    <property type="match status" value="1"/>
</dbReference>
<dbReference type="CDD" id="cd07693">
    <property type="entry name" value="IgC_1_Robo"/>
    <property type="match status" value="1"/>
</dbReference>
<dbReference type="InterPro" id="IPR036179">
    <property type="entry name" value="Ig-like_dom_sf"/>
</dbReference>
<dbReference type="InterPro" id="IPR003599">
    <property type="entry name" value="Ig_sub"/>
</dbReference>
<dbReference type="InterPro" id="IPR007110">
    <property type="entry name" value="Ig-like_dom"/>
</dbReference>
<evidence type="ECO:0000256" key="3">
    <source>
        <dbReference type="ARBA" id="ARBA00023157"/>
    </source>
</evidence>
<name>A0A7J5YDH2_DISMA</name>
<keyword evidence="5" id="KW-0812">Transmembrane</keyword>
<dbReference type="Gene3D" id="2.60.40.10">
    <property type="entry name" value="Immunoglobulins"/>
    <property type="match status" value="2"/>
</dbReference>